<dbReference type="SUPFAM" id="SSF53822">
    <property type="entry name" value="Periplasmic binding protein-like I"/>
    <property type="match status" value="1"/>
</dbReference>
<gene>
    <name evidence="6" type="ORF">CHM34_12375</name>
</gene>
<dbReference type="GO" id="GO:0003700">
    <property type="term" value="F:DNA-binding transcription factor activity"/>
    <property type="evidence" value="ECO:0007669"/>
    <property type="project" value="TreeGrafter"/>
</dbReference>
<dbReference type="InterPro" id="IPR028082">
    <property type="entry name" value="Peripla_BP_I"/>
</dbReference>
<dbReference type="RefSeq" id="WP_094264919.1">
    <property type="nucleotide sequence ID" value="NZ_NOWF01000007.1"/>
</dbReference>
<dbReference type="PROSITE" id="PS50932">
    <property type="entry name" value="HTH_LACI_2"/>
    <property type="match status" value="1"/>
</dbReference>
<reference evidence="6 7" key="1">
    <citation type="submission" date="2017-07" db="EMBL/GenBank/DDBJ databases">
        <title>The genome sequence of Paludifilum halophilum highlights mechanisms for microbial adaptation to high salt environemnts.</title>
        <authorList>
            <person name="Belbahri L."/>
        </authorList>
    </citation>
    <scope>NUCLEOTIDE SEQUENCE [LARGE SCALE GENOMIC DNA]</scope>
    <source>
        <strain evidence="6 7">DSM 102817</strain>
    </source>
</reference>
<dbReference type="GO" id="GO:0000976">
    <property type="term" value="F:transcription cis-regulatory region binding"/>
    <property type="evidence" value="ECO:0007669"/>
    <property type="project" value="TreeGrafter"/>
</dbReference>
<dbReference type="CDD" id="cd01392">
    <property type="entry name" value="HTH_LacI"/>
    <property type="match status" value="1"/>
</dbReference>
<keyword evidence="1" id="KW-0678">Repressor</keyword>
<evidence type="ECO:0000313" key="6">
    <source>
        <dbReference type="EMBL" id="OYD07176.1"/>
    </source>
</evidence>
<evidence type="ECO:0000256" key="2">
    <source>
        <dbReference type="ARBA" id="ARBA00023015"/>
    </source>
</evidence>
<evidence type="ECO:0000256" key="1">
    <source>
        <dbReference type="ARBA" id="ARBA00022491"/>
    </source>
</evidence>
<evidence type="ECO:0000256" key="4">
    <source>
        <dbReference type="ARBA" id="ARBA00023163"/>
    </source>
</evidence>
<dbReference type="SUPFAM" id="SSF47413">
    <property type="entry name" value="lambda repressor-like DNA-binding domains"/>
    <property type="match status" value="1"/>
</dbReference>
<dbReference type="Pfam" id="PF00532">
    <property type="entry name" value="Peripla_BP_1"/>
    <property type="match status" value="1"/>
</dbReference>
<keyword evidence="3" id="KW-0238">DNA-binding</keyword>
<name>A0A235B4D4_9BACL</name>
<comment type="caution">
    <text evidence="6">The sequence shown here is derived from an EMBL/GenBank/DDBJ whole genome shotgun (WGS) entry which is preliminary data.</text>
</comment>
<dbReference type="Pfam" id="PF00356">
    <property type="entry name" value="LacI"/>
    <property type="match status" value="1"/>
</dbReference>
<dbReference type="PRINTS" id="PR00036">
    <property type="entry name" value="HTHLACI"/>
</dbReference>
<dbReference type="SMART" id="SM00354">
    <property type="entry name" value="HTH_LACI"/>
    <property type="match status" value="1"/>
</dbReference>
<dbReference type="OrthoDB" id="9796186at2"/>
<sequence>MANIKEVSQLAGVSVATVSRVLNRSGYVHRDTEQKVLKAIETLNYKPNLVARSLSNKKTRTIGLMVPDIMNPFFPELARAVEDVMQLYGYTTILCNSDEKAEKEKQYVQVLEQKYIEGLILVSSALSPEEVNRFEVPVVAIDRTIASEKVPTVTVNNREGAQQAVRFLLDRGYRKIAHLRGPSQLLNAEERCRGYLDIVEKLDWFHPGLIVSGDYEMKQGAKATEELIQKHPDVDAIFAANDLMAIGAIRTVQKLGLPIPEKMAVVGYDGIGIGGMILPELTTMAQPIYDMGALAARMLIRMIEKHSLDSMHHEVQVQLIERGTTRR</sequence>
<dbReference type="AlphaFoldDB" id="A0A235B4D4"/>
<dbReference type="Proteomes" id="UP000215459">
    <property type="component" value="Unassembled WGS sequence"/>
</dbReference>
<dbReference type="PANTHER" id="PTHR30146">
    <property type="entry name" value="LACI-RELATED TRANSCRIPTIONAL REPRESSOR"/>
    <property type="match status" value="1"/>
</dbReference>
<accession>A0A235B4D4</accession>
<organism evidence="6 7">
    <name type="scientific">Paludifilum halophilum</name>
    <dbReference type="NCBI Taxonomy" id="1642702"/>
    <lineage>
        <taxon>Bacteria</taxon>
        <taxon>Bacillati</taxon>
        <taxon>Bacillota</taxon>
        <taxon>Bacilli</taxon>
        <taxon>Bacillales</taxon>
        <taxon>Thermoactinomycetaceae</taxon>
        <taxon>Paludifilum</taxon>
    </lineage>
</organism>
<evidence type="ECO:0000256" key="3">
    <source>
        <dbReference type="ARBA" id="ARBA00023125"/>
    </source>
</evidence>
<evidence type="ECO:0000259" key="5">
    <source>
        <dbReference type="PROSITE" id="PS50932"/>
    </source>
</evidence>
<dbReference type="EMBL" id="NOWF01000007">
    <property type="protein sequence ID" value="OYD07176.1"/>
    <property type="molecule type" value="Genomic_DNA"/>
</dbReference>
<proteinExistence type="predicted"/>
<dbReference type="PANTHER" id="PTHR30146:SF95">
    <property type="entry name" value="RIBOSE OPERON REPRESSOR"/>
    <property type="match status" value="1"/>
</dbReference>
<dbReference type="CDD" id="cd06267">
    <property type="entry name" value="PBP1_LacI_sugar_binding-like"/>
    <property type="match status" value="1"/>
</dbReference>
<keyword evidence="7" id="KW-1185">Reference proteome</keyword>
<dbReference type="Gene3D" id="1.10.260.40">
    <property type="entry name" value="lambda repressor-like DNA-binding domains"/>
    <property type="match status" value="1"/>
</dbReference>
<dbReference type="InterPro" id="IPR001761">
    <property type="entry name" value="Peripla_BP/Lac1_sug-bd_dom"/>
</dbReference>
<evidence type="ECO:0000313" key="7">
    <source>
        <dbReference type="Proteomes" id="UP000215459"/>
    </source>
</evidence>
<feature type="domain" description="HTH lacI-type" evidence="5">
    <location>
        <begin position="2"/>
        <end position="56"/>
    </location>
</feature>
<dbReference type="Gene3D" id="3.40.50.2300">
    <property type="match status" value="2"/>
</dbReference>
<dbReference type="InterPro" id="IPR010982">
    <property type="entry name" value="Lambda_DNA-bd_dom_sf"/>
</dbReference>
<dbReference type="InterPro" id="IPR000843">
    <property type="entry name" value="HTH_LacI"/>
</dbReference>
<protein>
    <submittedName>
        <fullName evidence="6">Transcriptional regulator</fullName>
    </submittedName>
</protein>
<keyword evidence="4" id="KW-0804">Transcription</keyword>
<keyword evidence="2" id="KW-0805">Transcription regulation</keyword>